<dbReference type="CDD" id="cd00035">
    <property type="entry name" value="ChtBD1"/>
    <property type="match status" value="1"/>
</dbReference>
<dbReference type="Pfam" id="PF25139">
    <property type="entry name" value="LysM14_C"/>
    <property type="match status" value="1"/>
</dbReference>
<evidence type="ECO:0000256" key="3">
    <source>
        <dbReference type="SAM" id="SignalP"/>
    </source>
</evidence>
<dbReference type="AlphaFoldDB" id="A0A9W9Y4A1"/>
<dbReference type="Gene3D" id="3.30.60.10">
    <property type="entry name" value="Endochitinase-like"/>
    <property type="match status" value="1"/>
</dbReference>
<dbReference type="InterPro" id="IPR018371">
    <property type="entry name" value="Chitin-binding_1_CS"/>
</dbReference>
<feature type="domain" description="LysM" evidence="4">
    <location>
        <begin position="106"/>
        <end position="154"/>
    </location>
</feature>
<proteinExistence type="predicted"/>
<evidence type="ECO:0000313" key="5">
    <source>
        <dbReference type="EMBL" id="KAJ5519980.1"/>
    </source>
</evidence>
<keyword evidence="1" id="KW-0147">Chitin-binding</keyword>
<dbReference type="SMART" id="SM00257">
    <property type="entry name" value="LysM"/>
    <property type="match status" value="2"/>
</dbReference>
<dbReference type="Proteomes" id="UP001149954">
    <property type="component" value="Unassembled WGS sequence"/>
</dbReference>
<comment type="caution">
    <text evidence="5">The sequence shown here is derived from an EMBL/GenBank/DDBJ whole genome shotgun (WGS) entry which is preliminary data.</text>
</comment>
<dbReference type="InterPro" id="IPR053214">
    <property type="entry name" value="LysM12-like"/>
</dbReference>
<accession>A0A9W9Y4A1</accession>
<dbReference type="PROSITE" id="PS00026">
    <property type="entry name" value="CHIT_BIND_I_1"/>
    <property type="match status" value="1"/>
</dbReference>
<feature type="domain" description="LysM" evidence="4">
    <location>
        <begin position="45"/>
        <end position="89"/>
    </location>
</feature>
<gene>
    <name evidence="5" type="ORF">N7463_000433</name>
</gene>
<reference evidence="5" key="2">
    <citation type="journal article" date="2023" name="IMA Fungus">
        <title>Comparative genomic study of the Penicillium genus elucidates a diverse pangenome and 15 lateral gene transfer events.</title>
        <authorList>
            <person name="Petersen C."/>
            <person name="Sorensen T."/>
            <person name="Nielsen M.R."/>
            <person name="Sondergaard T.E."/>
            <person name="Sorensen J.L."/>
            <person name="Fitzpatrick D.A."/>
            <person name="Frisvad J.C."/>
            <person name="Nielsen K.L."/>
        </authorList>
    </citation>
    <scope>NUCLEOTIDE SEQUENCE</scope>
    <source>
        <strain evidence="5">IBT 29495</strain>
    </source>
</reference>
<evidence type="ECO:0000259" key="4">
    <source>
        <dbReference type="PROSITE" id="PS51782"/>
    </source>
</evidence>
<reference evidence="5" key="1">
    <citation type="submission" date="2022-12" db="EMBL/GenBank/DDBJ databases">
        <authorList>
            <person name="Petersen C."/>
        </authorList>
    </citation>
    <scope>NUCLEOTIDE SEQUENCE</scope>
    <source>
        <strain evidence="5">IBT 29495</strain>
    </source>
</reference>
<dbReference type="Gene3D" id="3.10.350.10">
    <property type="entry name" value="LysM domain"/>
    <property type="match status" value="2"/>
</dbReference>
<dbReference type="SUPFAM" id="SSF57016">
    <property type="entry name" value="Plant lectins/antimicrobial peptides"/>
    <property type="match status" value="1"/>
</dbReference>
<evidence type="ECO:0000256" key="2">
    <source>
        <dbReference type="ARBA" id="ARBA00023026"/>
    </source>
</evidence>
<organism evidence="5 6">
    <name type="scientific">Penicillium fimorum</name>
    <dbReference type="NCBI Taxonomy" id="1882269"/>
    <lineage>
        <taxon>Eukaryota</taxon>
        <taxon>Fungi</taxon>
        <taxon>Dikarya</taxon>
        <taxon>Ascomycota</taxon>
        <taxon>Pezizomycotina</taxon>
        <taxon>Eurotiomycetes</taxon>
        <taxon>Eurotiomycetidae</taxon>
        <taxon>Eurotiales</taxon>
        <taxon>Aspergillaceae</taxon>
        <taxon>Penicillium</taxon>
    </lineage>
</organism>
<dbReference type="PANTHER" id="PTHR47700">
    <property type="entry name" value="V CHITINASE, PUTATIVE (AFU_ORTHOLOGUE AFUA_6G13720)-RELATED"/>
    <property type="match status" value="1"/>
</dbReference>
<dbReference type="SUPFAM" id="SSF54106">
    <property type="entry name" value="LysM domain"/>
    <property type="match status" value="1"/>
</dbReference>
<keyword evidence="2" id="KW-0843">Virulence</keyword>
<dbReference type="InterPro" id="IPR018392">
    <property type="entry name" value="LysM"/>
</dbReference>
<evidence type="ECO:0000256" key="1">
    <source>
        <dbReference type="ARBA" id="ARBA00022669"/>
    </source>
</evidence>
<name>A0A9W9Y4A1_9EURO</name>
<protein>
    <submittedName>
        <fullName evidence="5">Peptidoglycan-binding Lysin subgroup</fullName>
    </submittedName>
</protein>
<dbReference type="CDD" id="cd00118">
    <property type="entry name" value="LysM"/>
    <property type="match status" value="1"/>
</dbReference>
<feature type="chain" id="PRO_5040852655" evidence="3">
    <location>
        <begin position="24"/>
        <end position="515"/>
    </location>
</feature>
<dbReference type="OrthoDB" id="73875at2759"/>
<dbReference type="InterPro" id="IPR036861">
    <property type="entry name" value="Endochitinase-like_sf"/>
</dbReference>
<dbReference type="InterPro" id="IPR036779">
    <property type="entry name" value="LysM_dom_sf"/>
</dbReference>
<dbReference type="Pfam" id="PF01476">
    <property type="entry name" value="LysM"/>
    <property type="match status" value="2"/>
</dbReference>
<dbReference type="GO" id="GO:0008061">
    <property type="term" value="F:chitin binding"/>
    <property type="evidence" value="ECO:0007669"/>
    <property type="project" value="UniProtKB-KW"/>
</dbReference>
<dbReference type="InterPro" id="IPR057277">
    <property type="entry name" value="LysM_C"/>
</dbReference>
<dbReference type="EMBL" id="JAPWDS010000001">
    <property type="protein sequence ID" value="KAJ5519980.1"/>
    <property type="molecule type" value="Genomic_DNA"/>
</dbReference>
<dbReference type="PROSITE" id="PS51782">
    <property type="entry name" value="LYSM"/>
    <property type="match status" value="2"/>
</dbReference>
<feature type="signal peptide" evidence="3">
    <location>
        <begin position="1"/>
        <end position="23"/>
    </location>
</feature>
<sequence length="515" mass="54204">MGYFQKGIFVTLCGLGLIHGTVAVSTATTTAAWTYKPVATGYTCPSIIVGPGDTCDNLPVKCGISAASFTALNPKIACSSLAKGTPVCCALGDPAYPPKSGTAWCYTHTVRSGDSCAKIAEGYKVTTANIETWNTNTTAWYGCSDLQDGGQVCISKGEPPMPVAISNAVCGPQVPGTGRPRMSFMIPTLNPCPAGQCCSRKGQCGTGADFCGSGTLAVPAGSANDDASAPANRNAYEAAKKGASKAKAVSASDAASAKTTSATKATSARIIVSLVAKSLSTSTKNKDPHFFTTDIPLVDVPLTYYHPSTTESPYPLVGTKPADKAFSVMAHLMGLRQNSTTTTTAISTTTSISTTKVTSVTTSKETTKTQTKTTKTVKGIATVPSGWELKMWNEPGCKGNYTILQGHNAKLEDSDCMKLGSKSELKTKVDDESVSCRYLVIPEKGNWQLKDCHGTNLNKPKSWKMSNGLCTVSPNTECDLWNDISQTYGWRGPGQCQDRLSVDPDTFGSFRCYVG</sequence>
<evidence type="ECO:0000313" key="6">
    <source>
        <dbReference type="Proteomes" id="UP001149954"/>
    </source>
</evidence>
<keyword evidence="6" id="KW-1185">Reference proteome</keyword>
<keyword evidence="3" id="KW-0732">Signal</keyword>
<dbReference type="PANTHER" id="PTHR47700:SF2">
    <property type="entry name" value="CHITINASE"/>
    <property type="match status" value="1"/>
</dbReference>